<evidence type="ECO:0000313" key="2">
    <source>
        <dbReference type="Proteomes" id="UP001279734"/>
    </source>
</evidence>
<reference evidence="1" key="1">
    <citation type="submission" date="2023-05" db="EMBL/GenBank/DDBJ databases">
        <title>Nepenthes gracilis genome sequencing.</title>
        <authorList>
            <person name="Fukushima K."/>
        </authorList>
    </citation>
    <scope>NUCLEOTIDE SEQUENCE</scope>
    <source>
        <strain evidence="1">SING2019-196</strain>
    </source>
</reference>
<comment type="caution">
    <text evidence="1">The sequence shown here is derived from an EMBL/GenBank/DDBJ whole genome shotgun (WGS) entry which is preliminary data.</text>
</comment>
<name>A0AAD3SBD1_NEPGR</name>
<protein>
    <submittedName>
        <fullName evidence="1">Uncharacterized protein</fullName>
    </submittedName>
</protein>
<accession>A0AAD3SBD1</accession>
<evidence type="ECO:0000313" key="1">
    <source>
        <dbReference type="EMBL" id="GMH07639.1"/>
    </source>
</evidence>
<organism evidence="1 2">
    <name type="scientific">Nepenthes gracilis</name>
    <name type="common">Slender pitcher plant</name>
    <dbReference type="NCBI Taxonomy" id="150966"/>
    <lineage>
        <taxon>Eukaryota</taxon>
        <taxon>Viridiplantae</taxon>
        <taxon>Streptophyta</taxon>
        <taxon>Embryophyta</taxon>
        <taxon>Tracheophyta</taxon>
        <taxon>Spermatophyta</taxon>
        <taxon>Magnoliopsida</taxon>
        <taxon>eudicotyledons</taxon>
        <taxon>Gunneridae</taxon>
        <taxon>Pentapetalae</taxon>
        <taxon>Caryophyllales</taxon>
        <taxon>Nepenthaceae</taxon>
        <taxon>Nepenthes</taxon>
    </lineage>
</organism>
<dbReference type="AlphaFoldDB" id="A0AAD3SBD1"/>
<dbReference type="Proteomes" id="UP001279734">
    <property type="component" value="Unassembled WGS sequence"/>
</dbReference>
<keyword evidence="2" id="KW-1185">Reference proteome</keyword>
<sequence length="89" mass="9647">MAPQLELVEKAPGPLPETLELVIKPQPETAFESSVGMHEPAVELPIELISEPIIDPLVIELLAELPELIFEPLMAPEEPAGGELDESKT</sequence>
<dbReference type="EMBL" id="BSYO01000007">
    <property type="protein sequence ID" value="GMH07639.1"/>
    <property type="molecule type" value="Genomic_DNA"/>
</dbReference>
<gene>
    <name evidence="1" type="ORF">Nepgr_009479</name>
</gene>
<proteinExistence type="predicted"/>